<protein>
    <submittedName>
        <fullName evidence="2">Molybdenum cofactor cytidylyltransferase</fullName>
        <ecNumber evidence="2">2.7.7.76</ecNumber>
    </submittedName>
</protein>
<dbReference type="PANTHER" id="PTHR43777">
    <property type="entry name" value="MOLYBDENUM COFACTOR CYTIDYLYLTRANSFERASE"/>
    <property type="match status" value="1"/>
</dbReference>
<dbReference type="SUPFAM" id="SSF53448">
    <property type="entry name" value="Nucleotide-diphospho-sugar transferases"/>
    <property type="match status" value="1"/>
</dbReference>
<dbReference type="Gene3D" id="3.90.550.10">
    <property type="entry name" value="Spore Coat Polysaccharide Biosynthesis Protein SpsA, Chain A"/>
    <property type="match status" value="1"/>
</dbReference>
<dbReference type="InterPro" id="IPR029044">
    <property type="entry name" value="Nucleotide-diphossugar_trans"/>
</dbReference>
<dbReference type="Pfam" id="PF12804">
    <property type="entry name" value="NTP_transf_3"/>
    <property type="match status" value="1"/>
</dbReference>
<organism evidence="2">
    <name type="scientific">hydrothermal vent metagenome</name>
    <dbReference type="NCBI Taxonomy" id="652676"/>
    <lineage>
        <taxon>unclassified sequences</taxon>
        <taxon>metagenomes</taxon>
        <taxon>ecological metagenomes</taxon>
    </lineage>
</organism>
<proteinExistence type="predicted"/>
<dbReference type="EMBL" id="UOFT01000028">
    <property type="protein sequence ID" value="VAW92817.1"/>
    <property type="molecule type" value="Genomic_DNA"/>
</dbReference>
<accession>A0A3B0ZZN1</accession>
<dbReference type="CDD" id="cd04182">
    <property type="entry name" value="GT_2_like_f"/>
    <property type="match status" value="1"/>
</dbReference>
<dbReference type="GO" id="GO:0061602">
    <property type="term" value="F:molybdenum cofactor cytidylyltransferase activity"/>
    <property type="evidence" value="ECO:0007669"/>
    <property type="project" value="UniProtKB-EC"/>
</dbReference>
<keyword evidence="2" id="KW-0548">Nucleotidyltransferase</keyword>
<dbReference type="AlphaFoldDB" id="A0A3B0ZZN1"/>
<evidence type="ECO:0000259" key="1">
    <source>
        <dbReference type="Pfam" id="PF12804"/>
    </source>
</evidence>
<name>A0A3B0ZZN1_9ZZZZ</name>
<gene>
    <name evidence="2" type="ORF">MNBD_GAMMA23-379</name>
</gene>
<feature type="domain" description="MobA-like NTP transferase" evidence="1">
    <location>
        <begin position="4"/>
        <end position="161"/>
    </location>
</feature>
<evidence type="ECO:0000313" key="2">
    <source>
        <dbReference type="EMBL" id="VAW92817.1"/>
    </source>
</evidence>
<keyword evidence="2" id="KW-0808">Transferase</keyword>
<dbReference type="InterPro" id="IPR025877">
    <property type="entry name" value="MobA-like_NTP_Trfase"/>
</dbReference>
<sequence>MISGILLAAGTSRRYGANKLLLPIENGAVMAVVAARKLLAAVDNVVVVVHSDSDRLAEQLQQEELNMVCCDTAAHGMSESLKAGIQATSGAAGWVIALADMPMIQTTTILSVSQQLQKGASIVAPYFNGRRGHPVGFSAQHQSKLMSLAGDRGAWSILEHYPAQICKIDCNDPAIHIDVDTVADMQRISNRFS</sequence>
<dbReference type="EC" id="2.7.7.76" evidence="2"/>
<dbReference type="PANTHER" id="PTHR43777:SF1">
    <property type="entry name" value="MOLYBDENUM COFACTOR CYTIDYLYLTRANSFERASE"/>
    <property type="match status" value="1"/>
</dbReference>
<reference evidence="2" key="1">
    <citation type="submission" date="2018-06" db="EMBL/GenBank/DDBJ databases">
        <authorList>
            <person name="Zhirakovskaya E."/>
        </authorList>
    </citation>
    <scope>NUCLEOTIDE SEQUENCE</scope>
</reference>